<comment type="caution">
    <text evidence="1">The sequence shown here is derived from an EMBL/GenBank/DDBJ whole genome shotgun (WGS) entry which is preliminary data.</text>
</comment>
<protein>
    <recommendedName>
        <fullName evidence="3">Integron gene cassette protein</fullName>
    </recommendedName>
</protein>
<gene>
    <name evidence="1" type="ORF">PBAT_16350</name>
</gene>
<reference evidence="1 2" key="1">
    <citation type="submission" date="2016-03" db="EMBL/GenBank/DDBJ databases">
        <title>Draft genome sequence of Paenibacillus antarcticus CECT 5836.</title>
        <authorList>
            <person name="Shin S.-K."/>
            <person name="Yi H."/>
        </authorList>
    </citation>
    <scope>NUCLEOTIDE SEQUENCE [LARGE SCALE GENOMIC DNA]</scope>
    <source>
        <strain evidence="1 2">CECT 5836</strain>
    </source>
</reference>
<dbReference type="Proteomes" id="UP000077355">
    <property type="component" value="Unassembled WGS sequence"/>
</dbReference>
<dbReference type="OrthoDB" id="8454520at2"/>
<evidence type="ECO:0000313" key="2">
    <source>
        <dbReference type="Proteomes" id="UP000077355"/>
    </source>
</evidence>
<dbReference type="Pfam" id="PF22266">
    <property type="entry name" value="DUF6953"/>
    <property type="match status" value="1"/>
</dbReference>
<dbReference type="InterPro" id="IPR054228">
    <property type="entry name" value="DUF6953"/>
</dbReference>
<accession>A0A162MFU1</accession>
<dbReference type="EMBL" id="LVJI01000024">
    <property type="protein sequence ID" value="OAB43803.1"/>
    <property type="molecule type" value="Genomic_DNA"/>
</dbReference>
<dbReference type="AlphaFoldDB" id="A0A162MFU1"/>
<name>A0A162MFU1_9BACL</name>
<keyword evidence="2" id="KW-1185">Reference proteome</keyword>
<sequence>MEFTADQVAEWMLSELKDSGKLIQPEAVKHILDHFGEPFIYVNENGNQSISKEVKKAFKKLHAGRAAWDREGFFWYWT</sequence>
<dbReference type="RefSeq" id="WP_068650974.1">
    <property type="nucleotide sequence ID" value="NZ_CP043611.1"/>
</dbReference>
<organism evidence="1 2">
    <name type="scientific">Paenibacillus antarcticus</name>
    <dbReference type="NCBI Taxonomy" id="253703"/>
    <lineage>
        <taxon>Bacteria</taxon>
        <taxon>Bacillati</taxon>
        <taxon>Bacillota</taxon>
        <taxon>Bacilli</taxon>
        <taxon>Bacillales</taxon>
        <taxon>Paenibacillaceae</taxon>
        <taxon>Paenibacillus</taxon>
    </lineage>
</organism>
<evidence type="ECO:0000313" key="1">
    <source>
        <dbReference type="EMBL" id="OAB43803.1"/>
    </source>
</evidence>
<proteinExistence type="predicted"/>
<evidence type="ECO:0008006" key="3">
    <source>
        <dbReference type="Google" id="ProtNLM"/>
    </source>
</evidence>